<keyword evidence="8" id="KW-1015">Disulfide bond</keyword>
<evidence type="ECO:0000256" key="16">
    <source>
        <dbReference type="SAM" id="SignalP"/>
    </source>
</evidence>
<dbReference type="InterPro" id="IPR050434">
    <property type="entry name" value="Glycosyl_hydrlase_28"/>
</dbReference>
<keyword evidence="11" id="KW-0961">Cell wall biogenesis/degradation</keyword>
<dbReference type="GO" id="GO:0004650">
    <property type="term" value="F:polygalacturonase activity"/>
    <property type="evidence" value="ECO:0007669"/>
    <property type="project" value="UniProtKB-EC"/>
</dbReference>
<organism evidence="17 18">
    <name type="scientific">Pleomassaria siparia CBS 279.74</name>
    <dbReference type="NCBI Taxonomy" id="1314801"/>
    <lineage>
        <taxon>Eukaryota</taxon>
        <taxon>Fungi</taxon>
        <taxon>Dikarya</taxon>
        <taxon>Ascomycota</taxon>
        <taxon>Pezizomycotina</taxon>
        <taxon>Dothideomycetes</taxon>
        <taxon>Pleosporomycetidae</taxon>
        <taxon>Pleosporales</taxon>
        <taxon>Pleomassariaceae</taxon>
        <taxon>Pleomassaria</taxon>
    </lineage>
</organism>
<feature type="active site" evidence="14">
    <location>
        <position position="236"/>
    </location>
</feature>
<comment type="subcellular location">
    <subcellularLocation>
        <location evidence="1">Secreted</location>
    </subcellularLocation>
</comment>
<dbReference type="InterPro" id="IPR006626">
    <property type="entry name" value="PbH1"/>
</dbReference>
<dbReference type="GO" id="GO:0045490">
    <property type="term" value="P:pectin catabolic process"/>
    <property type="evidence" value="ECO:0007669"/>
    <property type="project" value="TreeGrafter"/>
</dbReference>
<feature type="signal peptide" evidence="16">
    <location>
        <begin position="1"/>
        <end position="20"/>
    </location>
</feature>
<evidence type="ECO:0000256" key="3">
    <source>
        <dbReference type="ARBA" id="ARBA00012736"/>
    </source>
</evidence>
<evidence type="ECO:0000256" key="7">
    <source>
        <dbReference type="ARBA" id="ARBA00022801"/>
    </source>
</evidence>
<keyword evidence="18" id="KW-1185">Reference proteome</keyword>
<comment type="function">
    <text evidence="13">Involved in maceration and soft-rotting of plant tissue. Hydrolyzes the 1,4-alpha glycosidic bonds of de-esterified pectate in the smooth region of the plant cell wall.</text>
</comment>
<evidence type="ECO:0000256" key="14">
    <source>
        <dbReference type="PROSITE-ProRule" id="PRU10052"/>
    </source>
</evidence>
<name>A0A6G1KL75_9PLEO</name>
<dbReference type="SMART" id="SM00710">
    <property type="entry name" value="PbH1"/>
    <property type="match status" value="7"/>
</dbReference>
<proteinExistence type="inferred from homology"/>
<dbReference type="SUPFAM" id="SSF51126">
    <property type="entry name" value="Pectin lyase-like"/>
    <property type="match status" value="1"/>
</dbReference>
<evidence type="ECO:0000256" key="2">
    <source>
        <dbReference type="ARBA" id="ARBA00008834"/>
    </source>
</evidence>
<comment type="similarity">
    <text evidence="2 15">Belongs to the glycosyl hydrolase 28 family.</text>
</comment>
<dbReference type="AlphaFoldDB" id="A0A6G1KL75"/>
<evidence type="ECO:0000256" key="5">
    <source>
        <dbReference type="ARBA" id="ARBA00022729"/>
    </source>
</evidence>
<dbReference type="OrthoDB" id="1546079at2759"/>
<dbReference type="EC" id="3.2.1.15" evidence="3"/>
<evidence type="ECO:0000256" key="11">
    <source>
        <dbReference type="ARBA" id="ARBA00023316"/>
    </source>
</evidence>
<evidence type="ECO:0000256" key="13">
    <source>
        <dbReference type="ARBA" id="ARBA00037707"/>
    </source>
</evidence>
<evidence type="ECO:0000256" key="1">
    <source>
        <dbReference type="ARBA" id="ARBA00004613"/>
    </source>
</evidence>
<keyword evidence="5 16" id="KW-0732">Signal</keyword>
<reference evidence="17" key="1">
    <citation type="journal article" date="2020" name="Stud. Mycol.">
        <title>101 Dothideomycetes genomes: a test case for predicting lifestyles and emergence of pathogens.</title>
        <authorList>
            <person name="Haridas S."/>
            <person name="Albert R."/>
            <person name="Binder M."/>
            <person name="Bloem J."/>
            <person name="Labutti K."/>
            <person name="Salamov A."/>
            <person name="Andreopoulos B."/>
            <person name="Baker S."/>
            <person name="Barry K."/>
            <person name="Bills G."/>
            <person name="Bluhm B."/>
            <person name="Cannon C."/>
            <person name="Castanera R."/>
            <person name="Culley D."/>
            <person name="Daum C."/>
            <person name="Ezra D."/>
            <person name="Gonzalez J."/>
            <person name="Henrissat B."/>
            <person name="Kuo A."/>
            <person name="Liang C."/>
            <person name="Lipzen A."/>
            <person name="Lutzoni F."/>
            <person name="Magnuson J."/>
            <person name="Mondo S."/>
            <person name="Nolan M."/>
            <person name="Ohm R."/>
            <person name="Pangilinan J."/>
            <person name="Park H.-J."/>
            <person name="Ramirez L."/>
            <person name="Alfaro M."/>
            <person name="Sun H."/>
            <person name="Tritt A."/>
            <person name="Yoshinaga Y."/>
            <person name="Zwiers L.-H."/>
            <person name="Turgeon B."/>
            <person name="Goodwin S."/>
            <person name="Spatafora J."/>
            <person name="Crous P."/>
            <person name="Grigoriev I."/>
        </authorList>
    </citation>
    <scope>NUCLEOTIDE SEQUENCE</scope>
    <source>
        <strain evidence="17">CBS 279.74</strain>
    </source>
</reference>
<dbReference type="Proteomes" id="UP000799428">
    <property type="component" value="Unassembled WGS sequence"/>
</dbReference>
<dbReference type="InterPro" id="IPR012334">
    <property type="entry name" value="Pectin_lyas_fold"/>
</dbReference>
<dbReference type="EMBL" id="MU005765">
    <property type="protein sequence ID" value="KAF2713232.1"/>
    <property type="molecule type" value="Genomic_DNA"/>
</dbReference>
<keyword evidence="4" id="KW-0964">Secreted</keyword>
<accession>A0A6G1KL75</accession>
<keyword evidence="6" id="KW-0677">Repeat</keyword>
<gene>
    <name evidence="17" type="ORF">K504DRAFT_517213</name>
</gene>
<protein>
    <recommendedName>
        <fullName evidence="3">endo-polygalacturonase</fullName>
        <ecNumber evidence="3">3.2.1.15</ecNumber>
    </recommendedName>
</protein>
<feature type="chain" id="PRO_5026134155" description="endo-polygalacturonase" evidence="16">
    <location>
        <begin position="21"/>
        <end position="375"/>
    </location>
</feature>
<evidence type="ECO:0000256" key="10">
    <source>
        <dbReference type="ARBA" id="ARBA00023295"/>
    </source>
</evidence>
<evidence type="ECO:0000313" key="17">
    <source>
        <dbReference type="EMBL" id="KAF2713232.1"/>
    </source>
</evidence>
<dbReference type="PROSITE" id="PS00502">
    <property type="entry name" value="POLYGALACTURONASE"/>
    <property type="match status" value="1"/>
</dbReference>
<comment type="catalytic activity">
    <reaction evidence="12">
        <text>(1,4-alpha-D-galacturonosyl)n+m + H2O = (1,4-alpha-D-galacturonosyl)n + (1,4-alpha-D-galacturonosyl)m.</text>
        <dbReference type="EC" id="3.2.1.15"/>
    </reaction>
</comment>
<dbReference type="InterPro" id="IPR011050">
    <property type="entry name" value="Pectin_lyase_fold/virulence"/>
</dbReference>
<keyword evidence="9" id="KW-0325">Glycoprotein</keyword>
<evidence type="ECO:0000256" key="12">
    <source>
        <dbReference type="ARBA" id="ARBA00034074"/>
    </source>
</evidence>
<evidence type="ECO:0000256" key="8">
    <source>
        <dbReference type="ARBA" id="ARBA00023157"/>
    </source>
</evidence>
<evidence type="ECO:0000256" key="15">
    <source>
        <dbReference type="RuleBase" id="RU361169"/>
    </source>
</evidence>
<dbReference type="Gene3D" id="2.160.20.10">
    <property type="entry name" value="Single-stranded right-handed beta-helix, Pectin lyase-like"/>
    <property type="match status" value="1"/>
</dbReference>
<dbReference type="GO" id="GO:0005576">
    <property type="term" value="C:extracellular region"/>
    <property type="evidence" value="ECO:0007669"/>
    <property type="project" value="UniProtKB-SubCell"/>
</dbReference>
<dbReference type="InterPro" id="IPR000743">
    <property type="entry name" value="Glyco_hydro_28"/>
</dbReference>
<evidence type="ECO:0000256" key="9">
    <source>
        <dbReference type="ARBA" id="ARBA00023180"/>
    </source>
</evidence>
<dbReference type="PANTHER" id="PTHR31884:SF9">
    <property type="entry name" value="ENDOPOLYGALACTURONASE D-RELATED"/>
    <property type="match status" value="1"/>
</dbReference>
<dbReference type="Pfam" id="PF00295">
    <property type="entry name" value="Glyco_hydro_28"/>
    <property type="match status" value="1"/>
</dbReference>
<dbReference type="FunFam" id="2.160.20.10:FF:000002">
    <property type="entry name" value="Endopolygalacturonase D"/>
    <property type="match status" value="1"/>
</dbReference>
<evidence type="ECO:0000256" key="6">
    <source>
        <dbReference type="ARBA" id="ARBA00022737"/>
    </source>
</evidence>
<keyword evidence="7 15" id="KW-0378">Hydrolase</keyword>
<evidence type="ECO:0000256" key="4">
    <source>
        <dbReference type="ARBA" id="ARBA00022525"/>
    </source>
</evidence>
<sequence>MKTTQGTLILAAGAFANAIASPTATLANSPCTVTSYAGVPAATASCTAITLQDITVPGNSTLDLSKLQTGTTVTFAGKTTFDYFSSKSELIKIGGTDITITATPNAVIDGNGQAWWDGQGSNGGIDKPKNFISINKALGVSTIRDLYIQNWPTHCFSIIRSSNLLITNITLNNAAGDAPNNRSGGLAAAHNSDGFDISNCNNITIKDSWVRNQDDCVAIASGDNITVSNMYCDGGHGLSIGSVGGKSNNNVTNVLFENNVVLNSQNGARIKSNSNTTGYIAGITYRNIRLANIEYYGIDVQQDYLNGGPTGEPTNGVIIKDITMENIKGTVQADAKDFYILCGDGSCSNFVFNDIAITGGTNDTCNFHPGGNFKC</sequence>
<dbReference type="PANTHER" id="PTHR31884">
    <property type="entry name" value="POLYGALACTURONASE"/>
    <property type="match status" value="1"/>
</dbReference>
<keyword evidence="10 15" id="KW-0326">Glycosidase</keyword>
<evidence type="ECO:0000313" key="18">
    <source>
        <dbReference type="Proteomes" id="UP000799428"/>
    </source>
</evidence>
<dbReference type="GO" id="GO:0071555">
    <property type="term" value="P:cell wall organization"/>
    <property type="evidence" value="ECO:0007669"/>
    <property type="project" value="UniProtKB-KW"/>
</dbReference>